<organism evidence="3 4">
    <name type="scientific">Batrachochytrium salamandrivorans</name>
    <dbReference type="NCBI Taxonomy" id="1357716"/>
    <lineage>
        <taxon>Eukaryota</taxon>
        <taxon>Fungi</taxon>
        <taxon>Fungi incertae sedis</taxon>
        <taxon>Chytridiomycota</taxon>
        <taxon>Chytridiomycota incertae sedis</taxon>
        <taxon>Chytridiomycetes</taxon>
        <taxon>Rhizophydiales</taxon>
        <taxon>Rhizophydiales incertae sedis</taxon>
        <taxon>Batrachochytrium</taxon>
    </lineage>
</organism>
<dbReference type="SUPFAM" id="SSF47459">
    <property type="entry name" value="HLH, helix-loop-helix DNA-binding domain"/>
    <property type="match status" value="1"/>
</dbReference>
<comment type="caution">
    <text evidence="3">The sequence shown here is derived from an EMBL/GenBank/DDBJ whole genome shotgun (WGS) entry which is preliminary data.</text>
</comment>
<feature type="region of interest" description="Disordered" evidence="1">
    <location>
        <begin position="92"/>
        <end position="161"/>
    </location>
</feature>
<dbReference type="Proteomes" id="UP001648503">
    <property type="component" value="Unassembled WGS sequence"/>
</dbReference>
<dbReference type="CDD" id="cd00083">
    <property type="entry name" value="bHLH_SF"/>
    <property type="match status" value="1"/>
</dbReference>
<dbReference type="EMBL" id="JAFCIX010000555">
    <property type="protein sequence ID" value="KAH6587662.1"/>
    <property type="molecule type" value="Genomic_DNA"/>
</dbReference>
<dbReference type="InterPro" id="IPR036638">
    <property type="entry name" value="HLH_DNA-bd_sf"/>
</dbReference>
<evidence type="ECO:0000313" key="3">
    <source>
        <dbReference type="EMBL" id="KAH6587662.1"/>
    </source>
</evidence>
<feature type="compositionally biased region" description="Polar residues" evidence="1">
    <location>
        <begin position="92"/>
        <end position="134"/>
    </location>
</feature>
<sequence length="471" mass="52633">MTSYSTQGIFLYSEQPARNSFDPTKIPTSPYSRSITSTDAADTDEGVSKKIAHKRSPPLSIPSHKRVKATTAELTSTSAQTTMTINSIYQNTSTDMPTSAQPRALSPSQALGKQHTPTPCAPTQKSHLSENPTKLMQWHQHQLKADPQQLQEKQNHPHTRPDSLAALQKQSLLSNHTVSTAALVAESTASSFVHAHDKDALRRVVHCAVERDRRERIKVKLDELKAAIPACAGMDTTQKLVLLENAVIYIKSLEALVGDLENQLNLYESPSHSNPPHRELNVDMRRGHLQDGEAVIPLHNYRHSAQNSRWISKHQPAYLTSRYPVQSNTNQLFRIPVKTEQLEYAPVSSPTLNSSSSHSFTPAYGSTIYTPRQYYPNASIPAYSKQVVSYPSAISRSVRINRRTDRQHSRQSPAPLNMDFVEYTQRNSRACDHYPHKQQYQHHAFIPLSDNGGSYVHSPNNVLSVGNLLCS</sequence>
<feature type="domain" description="BHLH" evidence="2">
    <location>
        <begin position="201"/>
        <end position="253"/>
    </location>
</feature>
<gene>
    <name evidence="3" type="ORF">BASA50_011266</name>
</gene>
<dbReference type="Gene3D" id="4.10.280.10">
    <property type="entry name" value="Helix-loop-helix DNA-binding domain"/>
    <property type="match status" value="1"/>
</dbReference>
<protein>
    <recommendedName>
        <fullName evidence="2">BHLH domain-containing protein</fullName>
    </recommendedName>
</protein>
<accession>A0ABQ8EW99</accession>
<feature type="compositionally biased region" description="Polar residues" evidence="1">
    <location>
        <begin position="19"/>
        <end position="40"/>
    </location>
</feature>
<dbReference type="PROSITE" id="PS50888">
    <property type="entry name" value="BHLH"/>
    <property type="match status" value="1"/>
</dbReference>
<dbReference type="SMART" id="SM00353">
    <property type="entry name" value="HLH"/>
    <property type="match status" value="1"/>
</dbReference>
<reference evidence="3 4" key="1">
    <citation type="submission" date="2021-02" db="EMBL/GenBank/DDBJ databases">
        <title>Variation within the Batrachochytrium salamandrivorans European outbreak.</title>
        <authorList>
            <person name="Kelly M."/>
            <person name="Pasmans F."/>
            <person name="Shea T.P."/>
            <person name="Munoz J.F."/>
            <person name="Carranza S."/>
            <person name="Cuomo C.A."/>
            <person name="Martel A."/>
        </authorList>
    </citation>
    <scope>NUCLEOTIDE SEQUENCE [LARGE SCALE GENOMIC DNA]</scope>
    <source>
        <strain evidence="3 4">AMFP18/2</strain>
    </source>
</reference>
<keyword evidence="4" id="KW-1185">Reference proteome</keyword>
<proteinExistence type="predicted"/>
<name>A0ABQ8EW99_9FUNG</name>
<evidence type="ECO:0000256" key="1">
    <source>
        <dbReference type="SAM" id="MobiDB-lite"/>
    </source>
</evidence>
<dbReference type="InterPro" id="IPR011598">
    <property type="entry name" value="bHLH_dom"/>
</dbReference>
<evidence type="ECO:0000313" key="4">
    <source>
        <dbReference type="Proteomes" id="UP001648503"/>
    </source>
</evidence>
<feature type="region of interest" description="Disordered" evidence="1">
    <location>
        <begin position="19"/>
        <end position="67"/>
    </location>
</feature>
<dbReference type="Pfam" id="PF00010">
    <property type="entry name" value="HLH"/>
    <property type="match status" value="1"/>
</dbReference>
<evidence type="ECO:0000259" key="2">
    <source>
        <dbReference type="PROSITE" id="PS50888"/>
    </source>
</evidence>